<comment type="caution">
    <text evidence="2">The sequence shown here is derived from an EMBL/GenBank/DDBJ whole genome shotgun (WGS) entry which is preliminary data.</text>
</comment>
<feature type="region of interest" description="Disordered" evidence="1">
    <location>
        <begin position="388"/>
        <end position="424"/>
    </location>
</feature>
<feature type="compositionally biased region" description="Basic residues" evidence="1">
    <location>
        <begin position="166"/>
        <end position="177"/>
    </location>
</feature>
<dbReference type="PROSITE" id="PS50330">
    <property type="entry name" value="UIM"/>
    <property type="match status" value="1"/>
</dbReference>
<proteinExistence type="predicted"/>
<dbReference type="EMBL" id="JADGJH010001199">
    <property type="protein sequence ID" value="KAJ3116868.1"/>
    <property type="molecule type" value="Genomic_DNA"/>
</dbReference>
<feature type="region of interest" description="Disordered" evidence="1">
    <location>
        <begin position="736"/>
        <end position="758"/>
    </location>
</feature>
<feature type="compositionally biased region" description="Low complexity" evidence="1">
    <location>
        <begin position="290"/>
        <end position="303"/>
    </location>
</feature>
<feature type="compositionally biased region" description="Basic and acidic residues" evidence="1">
    <location>
        <begin position="236"/>
        <end position="250"/>
    </location>
</feature>
<evidence type="ECO:0000256" key="1">
    <source>
        <dbReference type="SAM" id="MobiDB-lite"/>
    </source>
</evidence>
<keyword evidence="3" id="KW-1185">Reference proteome</keyword>
<organism evidence="2 3">
    <name type="scientific">Physocladia obscura</name>
    <dbReference type="NCBI Taxonomy" id="109957"/>
    <lineage>
        <taxon>Eukaryota</taxon>
        <taxon>Fungi</taxon>
        <taxon>Fungi incertae sedis</taxon>
        <taxon>Chytridiomycota</taxon>
        <taxon>Chytridiomycota incertae sedis</taxon>
        <taxon>Chytridiomycetes</taxon>
        <taxon>Chytridiales</taxon>
        <taxon>Chytriomycetaceae</taxon>
        <taxon>Physocladia</taxon>
    </lineage>
</organism>
<feature type="compositionally biased region" description="Low complexity" evidence="1">
    <location>
        <begin position="313"/>
        <end position="332"/>
    </location>
</feature>
<reference evidence="2" key="1">
    <citation type="submission" date="2020-05" db="EMBL/GenBank/DDBJ databases">
        <title>Phylogenomic resolution of chytrid fungi.</title>
        <authorList>
            <person name="Stajich J.E."/>
            <person name="Amses K."/>
            <person name="Simmons R."/>
            <person name="Seto K."/>
            <person name="Myers J."/>
            <person name="Bonds A."/>
            <person name="Quandt C.A."/>
            <person name="Barry K."/>
            <person name="Liu P."/>
            <person name="Grigoriev I."/>
            <person name="Longcore J.E."/>
            <person name="James T.Y."/>
        </authorList>
    </citation>
    <scope>NUCLEOTIDE SEQUENCE</scope>
    <source>
        <strain evidence="2">JEL0513</strain>
    </source>
</reference>
<sequence length="952" mass="104732">MKQAKQKKTHQTSIRALDSYRPSPPPSALSALTKATKREEAKGNKPNAATVFYSPDISASAAGTAAEDIDDSDDADLRRALELSAREFNRQQQQILNQVTSEHKDQRHQQQCEQLNASNQSWVSMLATSAAEQSVIRKPASSKKPPLHLEHRDPPTPTNATPKPKSTTRKLFQKSTHKTTSANFQKPAVKVAPTTTITSALKSPLPRPIFSTLNLQSQQQPSLVHQKPLPHLTPLKKRDFDAPDNSDTNRMDRELANEATLLETLQNRQKYQQQQQQQQHTTITAKILVPETQTTPRSTTATPGQMEQQKVLPPSRRVSSTTSTPTRTPQQRKQQRRLGGCGEVSMTPASSMSCGGSPEILGRSIVTKPGGNNNDCHWDASIRAVVDVSPKQQQRRQDKPGSPTAGSAAVSENENDSGDKNDRKDRIFSYSFLDASIGGHFMGGRSPSPSPSPFSVRVLNSSAIEKSETQMQASATVDTGKMRSPLSQQLRVCSDTQGLVGAGGSGSGAFTYSFLDKTLSFGGGGSGRKMFDSDEEGEEENQVDENDFTVITNNGELIDGLSSSPVVLGWMPGRVIAENVQEYRSSNEDCENSENEFSLDGNYHHKQDDRLSKLIIFIPFIALTQDSVMCPLCSRMFPRGKRVQNHAANCNGSYNSDDTLSTNNSSLPTHNFSQLCQTQQIPSPLLRTTRNNPKSPLANKISHNQIFGGQYTGPRAATALRDIIFDDLDIHSNYNNEGFHTSTSRKEEKSLYDHDEDETEYDEIIDLVQYPRHQDENDAAHAFAENDNNDDDDAPLSPLKGFVNLNEMKARGELGSLAPFFHQFSTSSRAKPGRKRRVPVATVGRLSQEINGGRAGRRQRGGGYRVKRLHNGQKRRKVANVGNSAVEAVATAAATEESYNYYADEPNFAEFGDTGSGAGGLQWESGYSKSFVEKHVVKVRLNIFTENAQVKS</sequence>
<feature type="region of interest" description="Disordered" evidence="1">
    <location>
        <begin position="1"/>
        <end position="48"/>
    </location>
</feature>
<feature type="region of interest" description="Disordered" evidence="1">
    <location>
        <begin position="133"/>
        <end position="187"/>
    </location>
</feature>
<evidence type="ECO:0000313" key="2">
    <source>
        <dbReference type="EMBL" id="KAJ3116868.1"/>
    </source>
</evidence>
<name>A0AAD5SYJ9_9FUNG</name>
<dbReference type="Proteomes" id="UP001211907">
    <property type="component" value="Unassembled WGS sequence"/>
</dbReference>
<evidence type="ECO:0000313" key="3">
    <source>
        <dbReference type="Proteomes" id="UP001211907"/>
    </source>
</evidence>
<protein>
    <submittedName>
        <fullName evidence="2">Uncharacterized protein</fullName>
    </submittedName>
</protein>
<feature type="compositionally biased region" description="Basic residues" evidence="1">
    <location>
        <begin position="1"/>
        <end position="10"/>
    </location>
</feature>
<dbReference type="AlphaFoldDB" id="A0AAD5SYJ9"/>
<gene>
    <name evidence="2" type="ORF">HK100_000943</name>
</gene>
<feature type="region of interest" description="Disordered" evidence="1">
    <location>
        <begin position="283"/>
        <end position="356"/>
    </location>
</feature>
<feature type="region of interest" description="Disordered" evidence="1">
    <location>
        <begin position="216"/>
        <end position="250"/>
    </location>
</feature>
<feature type="compositionally biased region" description="Basic and acidic residues" evidence="1">
    <location>
        <begin position="744"/>
        <end position="753"/>
    </location>
</feature>
<accession>A0AAD5SYJ9</accession>
<dbReference type="InterPro" id="IPR003903">
    <property type="entry name" value="UIM_dom"/>
</dbReference>